<gene>
    <name evidence="3" type="ORF">FYC77_08210</name>
</gene>
<feature type="transmembrane region" description="Helical" evidence="2">
    <location>
        <begin position="327"/>
        <end position="347"/>
    </location>
</feature>
<feature type="transmembrane region" description="Helical" evidence="2">
    <location>
        <begin position="580"/>
        <end position="597"/>
    </location>
</feature>
<feature type="transmembrane region" description="Helical" evidence="2">
    <location>
        <begin position="159"/>
        <end position="176"/>
    </location>
</feature>
<sequence>MNDDELRREVERLRNEVDALHRRLEAVESEPPSESGESDGVDGPDEQTATGEIETTEAESDDPSASPDSAVTKSTGGETLSDRLAADRDWELALGVRWLGLVGALALVVGVVFFVRLAIEIGLLGPGGRVALGTLTGVGLLAGGRFAATRQGYRRWGRIAAGTGLAIAYFSVYAAYGFESYRDAIGTPLWAALAALTALVAVAAIVSVRDRAPFVVGEAFLLGYVTATLSTDAATVVLTPAYVLLLGGGIVAIATVRPWGRLLSASTFATYGVLLLWLVDLEPPATAIGVAGVAAFALFLVGAYVLRRSDVDPELESTHSRIHRARLAVTTVANAGFATLFLEIALREGFPEVAIDGVGAIAVALALAATYVVTDRAPVRRDGAAAAGSVAFLAGGVAMAVGTFATTVGALAVICGAVIVSRIADAPAFRVGAHVVAGALVLKLLTVDATDLPAFDPTEPMATLFGRPVAFALATGAFYALAWWYSRTDVLTDLERRFLPATVANYAIVATGLGVIVFALELSGLGVSVAWILFGSVLLGIGLATDVRGVRALGIAVLGLATAKVFLFDTRDLDTVARTLSFLVLGAVLLIASYVYARSRGDLEIGLELPERREE</sequence>
<feature type="transmembrane region" description="Helical" evidence="2">
    <location>
        <begin position="550"/>
        <end position="568"/>
    </location>
</feature>
<feature type="transmembrane region" description="Helical" evidence="2">
    <location>
        <begin position="469"/>
        <end position="486"/>
    </location>
</feature>
<evidence type="ECO:0000313" key="4">
    <source>
        <dbReference type="Proteomes" id="UP000324104"/>
    </source>
</evidence>
<name>A0A5D5ANI2_9EURY</name>
<feature type="compositionally biased region" description="Acidic residues" evidence="1">
    <location>
        <begin position="36"/>
        <end position="45"/>
    </location>
</feature>
<feature type="transmembrane region" description="Helical" evidence="2">
    <location>
        <begin position="353"/>
        <end position="372"/>
    </location>
</feature>
<dbReference type="PANTHER" id="PTHR38434:SF1">
    <property type="entry name" value="BLL2549 PROTEIN"/>
    <property type="match status" value="1"/>
</dbReference>
<keyword evidence="2" id="KW-1133">Transmembrane helix</keyword>
<feature type="transmembrane region" description="Helical" evidence="2">
    <location>
        <begin position="130"/>
        <end position="147"/>
    </location>
</feature>
<keyword evidence="2" id="KW-0812">Transmembrane</keyword>
<organism evidence="3 4">
    <name type="scientific">Natrialba swarupiae</name>
    <dbReference type="NCBI Taxonomy" id="2448032"/>
    <lineage>
        <taxon>Archaea</taxon>
        <taxon>Methanobacteriati</taxon>
        <taxon>Methanobacteriota</taxon>
        <taxon>Stenosarchaea group</taxon>
        <taxon>Halobacteria</taxon>
        <taxon>Halobacteriales</taxon>
        <taxon>Natrialbaceae</taxon>
        <taxon>Natrialba</taxon>
    </lineage>
</organism>
<dbReference type="AlphaFoldDB" id="A0A5D5ANI2"/>
<feature type="transmembrane region" description="Helical" evidence="2">
    <location>
        <begin position="213"/>
        <end position="230"/>
    </location>
</feature>
<feature type="transmembrane region" description="Helical" evidence="2">
    <location>
        <begin position="285"/>
        <end position="306"/>
    </location>
</feature>
<feature type="transmembrane region" description="Helical" evidence="2">
    <location>
        <begin position="188"/>
        <end position="206"/>
    </location>
</feature>
<dbReference type="InterPro" id="IPR019286">
    <property type="entry name" value="DUF2339_TM"/>
</dbReference>
<feature type="transmembrane region" description="Helical" evidence="2">
    <location>
        <begin position="498"/>
        <end position="519"/>
    </location>
</feature>
<evidence type="ECO:0000256" key="1">
    <source>
        <dbReference type="SAM" id="MobiDB-lite"/>
    </source>
</evidence>
<comment type="caution">
    <text evidence="3">The sequence shown here is derived from an EMBL/GenBank/DDBJ whole genome shotgun (WGS) entry which is preliminary data.</text>
</comment>
<accession>A0A5D5ANI2</accession>
<dbReference type="Proteomes" id="UP000324104">
    <property type="component" value="Unassembled WGS sequence"/>
</dbReference>
<feature type="transmembrane region" description="Helical" evidence="2">
    <location>
        <begin position="525"/>
        <end position="543"/>
    </location>
</feature>
<dbReference type="EMBL" id="VTAW01000008">
    <property type="protein sequence ID" value="TYT62467.1"/>
    <property type="molecule type" value="Genomic_DNA"/>
</dbReference>
<feature type="transmembrane region" description="Helical" evidence="2">
    <location>
        <begin position="98"/>
        <end position="118"/>
    </location>
</feature>
<feature type="region of interest" description="Disordered" evidence="1">
    <location>
        <begin position="20"/>
        <end position="77"/>
    </location>
</feature>
<dbReference type="PANTHER" id="PTHR38434">
    <property type="entry name" value="BLL2549 PROTEIN"/>
    <property type="match status" value="1"/>
</dbReference>
<dbReference type="RefSeq" id="WP_149081017.1">
    <property type="nucleotide sequence ID" value="NZ_VTAW01000008.1"/>
</dbReference>
<keyword evidence="2" id="KW-0472">Membrane</keyword>
<evidence type="ECO:0000256" key="2">
    <source>
        <dbReference type="SAM" id="Phobius"/>
    </source>
</evidence>
<feature type="transmembrane region" description="Helical" evidence="2">
    <location>
        <begin position="262"/>
        <end position="279"/>
    </location>
</feature>
<keyword evidence="4" id="KW-1185">Reference proteome</keyword>
<evidence type="ECO:0000313" key="3">
    <source>
        <dbReference type="EMBL" id="TYT62467.1"/>
    </source>
</evidence>
<feature type="transmembrane region" description="Helical" evidence="2">
    <location>
        <begin position="236"/>
        <end position="255"/>
    </location>
</feature>
<feature type="transmembrane region" description="Helical" evidence="2">
    <location>
        <begin position="384"/>
        <end position="401"/>
    </location>
</feature>
<protein>
    <submittedName>
        <fullName evidence="3">DUF2339 domain-containing protein</fullName>
    </submittedName>
</protein>
<dbReference type="Pfam" id="PF10101">
    <property type="entry name" value="DUF2339"/>
    <property type="match status" value="1"/>
</dbReference>
<proteinExistence type="predicted"/>
<reference evidence="3 4" key="1">
    <citation type="submission" date="2019-08" db="EMBL/GenBank/DDBJ databases">
        <title>Archaea genome.</title>
        <authorList>
            <person name="Kajale S."/>
            <person name="Shouche Y."/>
            <person name="Deshpande N."/>
            <person name="Sharma A."/>
        </authorList>
    </citation>
    <scope>NUCLEOTIDE SEQUENCE [LARGE SCALE GENOMIC DNA]</scope>
    <source>
        <strain evidence="3 4">ESP3B_9</strain>
    </source>
</reference>